<evidence type="ECO:0000259" key="2">
    <source>
        <dbReference type="Pfam" id="PF14403"/>
    </source>
</evidence>
<reference evidence="3 4" key="1">
    <citation type="submission" date="2016-04" db="EMBL/GenBank/DDBJ databases">
        <title>Complete genome sequence of Dokdonella koreensis DS-123T.</title>
        <authorList>
            <person name="Kim J.F."/>
            <person name="Lee H."/>
            <person name="Kwak M.-J."/>
        </authorList>
    </citation>
    <scope>NUCLEOTIDE SEQUENCE [LARGE SCALE GENOMIC DNA]</scope>
    <source>
        <strain evidence="3 4">DS-123</strain>
    </source>
</reference>
<feature type="domain" description="DUF403" evidence="1">
    <location>
        <begin position="522"/>
        <end position="830"/>
    </location>
</feature>
<dbReference type="KEGG" id="dko:I596_3339"/>
<dbReference type="AlphaFoldDB" id="A0A160DX97"/>
<keyword evidence="4" id="KW-1185">Reference proteome</keyword>
<gene>
    <name evidence="3" type="ORF">I596_3339</name>
</gene>
<dbReference type="InterPro" id="IPR051680">
    <property type="entry name" value="ATP-dep_Glu-Cys_Ligase-2"/>
</dbReference>
<dbReference type="PANTHER" id="PTHR34595:SF2">
    <property type="entry name" value="BLR2978 PROTEIN"/>
    <property type="match status" value="1"/>
</dbReference>
<accession>A0A160DX97</accession>
<dbReference type="InterPro" id="IPR025841">
    <property type="entry name" value="CP_ATPgrasp_2"/>
</dbReference>
<dbReference type="InterPro" id="IPR007296">
    <property type="entry name" value="DUF403"/>
</dbReference>
<dbReference type="OrthoDB" id="9804079at2"/>
<dbReference type="PATRIC" id="fig|1300342.3.peg.3261"/>
<name>A0A160DX97_9GAMM</name>
<dbReference type="SUPFAM" id="SSF56059">
    <property type="entry name" value="Glutathione synthetase ATP-binding domain-like"/>
    <property type="match status" value="1"/>
</dbReference>
<dbReference type="RefSeq" id="WP_083965645.1">
    <property type="nucleotide sequence ID" value="NZ_CP015249.1"/>
</dbReference>
<protein>
    <submittedName>
        <fullName evidence="3">Uncharacterized protein</fullName>
    </submittedName>
</protein>
<dbReference type="PANTHER" id="PTHR34595">
    <property type="entry name" value="BLR5612 PROTEIN"/>
    <property type="match status" value="1"/>
</dbReference>
<dbReference type="Gene3D" id="3.40.50.11290">
    <property type="match status" value="1"/>
</dbReference>
<dbReference type="Proteomes" id="UP000076830">
    <property type="component" value="Chromosome"/>
</dbReference>
<organism evidence="3 4">
    <name type="scientific">Dokdonella koreensis DS-123</name>
    <dbReference type="NCBI Taxonomy" id="1300342"/>
    <lineage>
        <taxon>Bacteria</taxon>
        <taxon>Pseudomonadati</taxon>
        <taxon>Pseudomonadota</taxon>
        <taxon>Gammaproteobacteria</taxon>
        <taxon>Lysobacterales</taxon>
        <taxon>Rhodanobacteraceae</taxon>
        <taxon>Dokdonella</taxon>
    </lineage>
</organism>
<sequence length="842" mass="91865">MIAPDAAVRRSPLLGHYELDPARHHELLDADGELRPHWGHFMAGIERSGPAQMRHRLDLVARQIRENGVTYNVYADAKGADRPWELDLLPQIIEADDWEALAAGIAQRARLLDRVLADLYGPQTLLAGGLLPPELIFGHDHFLWPCQGVVPPGGRHLHLYAADLARAPDGRWWVVADRTQAPSGAGYAVENRQIISRAFPEPFRDLRVQDIGGFFRTLQTTLEQLAPAAAGESPLVVLLTPGRFNETYFEHVYLARLLGMPLVEGQDLIVRADTVFMKTLGGLRRVHAILRRVDDDFCDPLELRDDSALGVPGLLAAVRAGRVLVANALGSGVLESPGLLGFLPAVCERLLGEPLALPAVATWWCGEPPVCAEALAELQRLVVKPAFPARRADPLFGPELGRSRLNELRARIAAAPGHWVAQELVQLSQAPVWQRQHARGAIVPRAISLRVYAVATPGGGYQVMPGALSRIAAKAGAPVVSMQRGGGSKDTWVLAPARAAGAEPPQRRPLGARDIIRRDQFLPSRLIENLFWTGRYAERSEDTTRLLRVVLARYVETAGGTTPALAAALDTCRHLELVAADRPVREALFAAVTDTSSPNSLASVLAGLFWSAAQVRGRLSQENWRGLVEIQRETQALTRDRADLGETLDLLNRVLMATSALAGFAFDDMTRDDGWRFLVIGRRIERLQFVADVTAWLLRHRPQADAATLEWLLELADSIITYRMRYLSPPQLIPTLDLIVCDPANPHSVVFQALELARELGSVDAEFGSRCAERFAAVAGRLGACDLSALEESLFGEGLRADAGDAIADLLAGSAAIAREVSDELALRHFAHVDVSQPTVSA</sequence>
<dbReference type="Pfam" id="PF14403">
    <property type="entry name" value="CP_ATPgrasp_2"/>
    <property type="match status" value="1"/>
</dbReference>
<proteinExistence type="predicted"/>
<dbReference type="EMBL" id="CP015249">
    <property type="protein sequence ID" value="ANB19328.1"/>
    <property type="molecule type" value="Genomic_DNA"/>
</dbReference>
<feature type="domain" description="Circularly permuted ATP-grasp type 2" evidence="2">
    <location>
        <begin position="90"/>
        <end position="472"/>
    </location>
</feature>
<dbReference type="STRING" id="1300342.I596_3339"/>
<dbReference type="Gene3D" id="3.30.1490.270">
    <property type="match status" value="1"/>
</dbReference>
<evidence type="ECO:0000259" key="1">
    <source>
        <dbReference type="Pfam" id="PF04168"/>
    </source>
</evidence>
<evidence type="ECO:0000313" key="3">
    <source>
        <dbReference type="EMBL" id="ANB19328.1"/>
    </source>
</evidence>
<dbReference type="Pfam" id="PF04168">
    <property type="entry name" value="Alpha-E"/>
    <property type="match status" value="1"/>
</dbReference>
<evidence type="ECO:0000313" key="4">
    <source>
        <dbReference type="Proteomes" id="UP000076830"/>
    </source>
</evidence>